<evidence type="ECO:0000256" key="5">
    <source>
        <dbReference type="ARBA" id="ARBA00022692"/>
    </source>
</evidence>
<keyword evidence="10" id="KW-0472">Membrane</keyword>
<dbReference type="EMBL" id="MW136414">
    <property type="protein sequence ID" value="QQV70745.1"/>
    <property type="molecule type" value="Genomic_DNA"/>
</dbReference>
<dbReference type="CTD" id="4509"/>
<dbReference type="InterPro" id="IPR050635">
    <property type="entry name" value="ATPase_protein_8"/>
</dbReference>
<comment type="similarity">
    <text evidence="2 14">Belongs to the ATPase protein 8 family.</text>
</comment>
<keyword evidence="8 14" id="KW-0406">Ion transport</keyword>
<evidence type="ECO:0000313" key="16">
    <source>
        <dbReference type="EMBL" id="QQV70745.1"/>
    </source>
</evidence>
<dbReference type="GO" id="GO:0045259">
    <property type="term" value="C:proton-transporting ATP synthase complex"/>
    <property type="evidence" value="ECO:0007669"/>
    <property type="project" value="UniProtKB-KW"/>
</dbReference>
<comment type="function">
    <text evidence="12">Subunit 8, of the mitochondrial membrane ATP synthase complex (F(1)F(0) ATP synthase or Complex V) that produces ATP from ADP in the presence of a proton gradient across the membrane which is generated by electron transport complexes of the respiratory chain. ATP synthase complex consist of a soluble F(1) head domain - the catalytic core - and a membrane F(1) domain - the membrane proton channel. These two domains are linked by a central stalk rotating inside the F(1) region and a stationary peripheral stalk. During catalysis, ATP synthesis in the catalytic domain of F(1) is coupled via a rotary mechanism of the central stalk subunits to proton translocation. In vivo, can only synthesize ATP although its ATP hydrolase activity can be activated artificially in vitro. Part of the complex F(0) domain.</text>
</comment>
<comment type="subcellular location">
    <subcellularLocation>
        <location evidence="1 14">Mitochondrion membrane</location>
        <topology evidence="1 14">Single-pass membrane protein</topology>
    </subcellularLocation>
</comment>
<geneLocation type="mitochondrion" evidence="16"/>
<feature type="signal peptide" evidence="15">
    <location>
        <begin position="1"/>
        <end position="30"/>
    </location>
</feature>
<keyword evidence="11" id="KW-0066">ATP synthesis</keyword>
<dbReference type="GO" id="GO:0015078">
    <property type="term" value="F:proton transmembrane transporter activity"/>
    <property type="evidence" value="ECO:0007669"/>
    <property type="project" value="InterPro"/>
</dbReference>
<dbReference type="Pfam" id="PF00895">
    <property type="entry name" value="ATP-synt_8"/>
    <property type="match status" value="1"/>
</dbReference>
<feature type="chain" id="PRO_5030751128" description="ATP synthase complex subunit 8" evidence="15">
    <location>
        <begin position="31"/>
        <end position="55"/>
    </location>
</feature>
<dbReference type="InterPro" id="IPR001421">
    <property type="entry name" value="ATP8_metazoa"/>
</dbReference>
<evidence type="ECO:0000256" key="2">
    <source>
        <dbReference type="ARBA" id="ARBA00008892"/>
    </source>
</evidence>
<comment type="subunit">
    <text evidence="13">Component of the ATP synthase complex composed at least of ATP5F1A/subunit alpha, ATP5F1B/subunit beta, ATP5MC1/subunit c (homooctomer), MT-ATP6/subunit a, MT-ATP8/subunit 8, ATP5ME/subunit e, ATP5MF/subunit f, ATP5MG/subunit g, ATP5MK/subunit k, ATP5MJ/subunit j, ATP5F1C/subunit gamma, ATP5F1D/subunit delta, ATP5F1E/subunit epsilon, ATP5PF/subunit F6, ATP5PB/subunit b, ATP5PD/subunit d, ATP5PO/subunit OSCP. ATP synthase complex consists of a soluble F(1) head domain (subunits alpha(3) and beta(3)) - the catalytic core - and a membrane F(0) domain - the membrane proton channel (subunits c, a, 8, e, f, g, k and j). These two domains are linked by a central stalk (subunits gamma, delta, and epsilon) rotating inside the F1 region and a stationary peripheral stalk (subunits F6, b, d, and OSCP).</text>
</comment>
<evidence type="ECO:0000256" key="7">
    <source>
        <dbReference type="ARBA" id="ARBA00022989"/>
    </source>
</evidence>
<dbReference type="AlphaFoldDB" id="A0A7U0FQS6"/>
<evidence type="ECO:0000256" key="1">
    <source>
        <dbReference type="ARBA" id="ARBA00004304"/>
    </source>
</evidence>
<keyword evidence="7" id="KW-1133">Transmembrane helix</keyword>
<evidence type="ECO:0000256" key="3">
    <source>
        <dbReference type="ARBA" id="ARBA00022448"/>
    </source>
</evidence>
<dbReference type="RefSeq" id="YP_010149408.1">
    <property type="nucleotide sequence ID" value="NC_057125.1"/>
</dbReference>
<evidence type="ECO:0000256" key="6">
    <source>
        <dbReference type="ARBA" id="ARBA00022781"/>
    </source>
</evidence>
<evidence type="ECO:0000256" key="11">
    <source>
        <dbReference type="ARBA" id="ARBA00023310"/>
    </source>
</evidence>
<evidence type="ECO:0000256" key="4">
    <source>
        <dbReference type="ARBA" id="ARBA00022547"/>
    </source>
</evidence>
<organism evidence="16">
    <name type="scientific">Heniochus chrysostomus</name>
    <name type="common">Threeband pennantfish</name>
    <dbReference type="NCBI Taxonomy" id="109925"/>
    <lineage>
        <taxon>Eukaryota</taxon>
        <taxon>Metazoa</taxon>
        <taxon>Chordata</taxon>
        <taxon>Craniata</taxon>
        <taxon>Vertebrata</taxon>
        <taxon>Euteleostomi</taxon>
        <taxon>Actinopterygii</taxon>
        <taxon>Neopterygii</taxon>
        <taxon>Teleostei</taxon>
        <taxon>Neoteleostei</taxon>
        <taxon>Acanthomorphata</taxon>
        <taxon>Eupercaria</taxon>
        <taxon>Chaetodontiformes</taxon>
        <taxon>Chaetodontidae</taxon>
        <taxon>Heniochus</taxon>
    </lineage>
</organism>
<evidence type="ECO:0000256" key="9">
    <source>
        <dbReference type="ARBA" id="ARBA00023128"/>
    </source>
</evidence>
<gene>
    <name evidence="16" type="primary">ATP8</name>
</gene>
<accession>A0A7U0FQS6</accession>
<evidence type="ECO:0000256" key="14">
    <source>
        <dbReference type="RuleBase" id="RU003661"/>
    </source>
</evidence>
<evidence type="ECO:0000256" key="12">
    <source>
        <dbReference type="ARBA" id="ARBA00053067"/>
    </source>
</evidence>
<keyword evidence="4 14" id="KW-0138">CF(0)</keyword>
<dbReference type="GO" id="GO:0031966">
    <property type="term" value="C:mitochondrial membrane"/>
    <property type="evidence" value="ECO:0007669"/>
    <property type="project" value="UniProtKB-SubCell"/>
</dbReference>
<evidence type="ECO:0000256" key="13">
    <source>
        <dbReference type="ARBA" id="ARBA00064647"/>
    </source>
</evidence>
<evidence type="ECO:0000256" key="10">
    <source>
        <dbReference type="ARBA" id="ARBA00023136"/>
    </source>
</evidence>
<sequence length="55" mass="6462">MPQLDPTPWFPTLTLSWLVFLTILPLKIMAHVSPNGFNPAEMKKFQAKTWAWPWH</sequence>
<keyword evidence="9 14" id="KW-0496">Mitochondrion</keyword>
<dbReference type="PANTHER" id="PTHR39937:SF1">
    <property type="entry name" value="ATP SYNTHASE PROTEIN 8"/>
    <property type="match status" value="1"/>
</dbReference>
<dbReference type="PANTHER" id="PTHR39937">
    <property type="entry name" value="ATP SYNTHASE PROTEIN 8"/>
    <property type="match status" value="1"/>
</dbReference>
<proteinExistence type="inferred from homology"/>
<dbReference type="GeneID" id="67149086"/>
<reference evidence="16" key="1">
    <citation type="submission" date="2020-10" db="EMBL/GenBank/DDBJ databases">
        <authorList>
            <person name="Yu W."/>
        </authorList>
    </citation>
    <scope>NUCLEOTIDE SEQUENCE</scope>
    <source>
        <tissue evidence="16">Muscle</tissue>
    </source>
</reference>
<dbReference type="GO" id="GO:0015986">
    <property type="term" value="P:proton motive force-driven ATP synthesis"/>
    <property type="evidence" value="ECO:0007669"/>
    <property type="project" value="InterPro"/>
</dbReference>
<keyword evidence="15" id="KW-0732">Signal</keyword>
<keyword evidence="3 14" id="KW-0813">Transport</keyword>
<keyword evidence="5 14" id="KW-0812">Transmembrane</keyword>
<evidence type="ECO:0000256" key="15">
    <source>
        <dbReference type="SAM" id="SignalP"/>
    </source>
</evidence>
<keyword evidence="6 14" id="KW-0375">Hydrogen ion transport</keyword>
<name>A0A7U0FQS6_HENCH</name>
<protein>
    <recommendedName>
        <fullName evidence="14">ATP synthase complex subunit 8</fullName>
    </recommendedName>
</protein>
<evidence type="ECO:0000256" key="8">
    <source>
        <dbReference type="ARBA" id="ARBA00023065"/>
    </source>
</evidence>